<dbReference type="InterPro" id="IPR020471">
    <property type="entry name" value="AKR"/>
</dbReference>
<name>A0A1G8WQ92_9FLAO</name>
<dbReference type="Pfam" id="PF00248">
    <property type="entry name" value="Aldo_ket_red"/>
    <property type="match status" value="1"/>
</dbReference>
<dbReference type="InterPro" id="IPR023210">
    <property type="entry name" value="NADP_OxRdtase_dom"/>
</dbReference>
<dbReference type="InterPro" id="IPR036812">
    <property type="entry name" value="NAD(P)_OxRdtase_dom_sf"/>
</dbReference>
<dbReference type="EMBL" id="FNEZ01000002">
    <property type="protein sequence ID" value="SDJ80542.1"/>
    <property type="molecule type" value="Genomic_DNA"/>
</dbReference>
<dbReference type="GO" id="GO:0016491">
    <property type="term" value="F:oxidoreductase activity"/>
    <property type="evidence" value="ECO:0007669"/>
    <property type="project" value="InterPro"/>
</dbReference>
<evidence type="ECO:0000313" key="2">
    <source>
        <dbReference type="EMBL" id="SDJ80542.1"/>
    </source>
</evidence>
<dbReference type="RefSeq" id="WP_091394309.1">
    <property type="nucleotide sequence ID" value="NZ_BKAI01000004.1"/>
</dbReference>
<dbReference type="PRINTS" id="PR00069">
    <property type="entry name" value="ALDKETRDTASE"/>
</dbReference>
<dbReference type="InterPro" id="IPR053135">
    <property type="entry name" value="AKR2_Oxidoreductase"/>
</dbReference>
<gene>
    <name evidence="2" type="ORF">SAMN04487935_1915</name>
</gene>
<dbReference type="CDD" id="cd19086">
    <property type="entry name" value="AKR_AKR11C1"/>
    <property type="match status" value="1"/>
</dbReference>
<sequence length="298" mass="32920">MQYNSLGNSGLEVSSVSLGCMSLKNADVNAENIIRKAADSGINLFDTADLYGKGENEILLGKALKGIRNGVLISTKVGNRWKDDGSGWEWCPRKSYILKAADESLKRLQTDCIDLYLLHGGTIEDPVDECIEAFERLKEQGKIRAYGISSIRPNVIREYVNRSEISAVMTQYSLLDRRPEEATLELLNQNNIGVLARGTIAGGLLVNKPAKDYLEHSQDEISQMLEKFSGIFKDECERQRAAIGYALANPAVTSAVAGIRTESQLDLGLKAAQTQPLSPNDLQVLKQLFPAKPYRENR</sequence>
<proteinExistence type="predicted"/>
<evidence type="ECO:0000313" key="3">
    <source>
        <dbReference type="Proteomes" id="UP000199580"/>
    </source>
</evidence>
<dbReference type="PANTHER" id="PTHR43312:SF1">
    <property type="entry name" value="NADP-DEPENDENT OXIDOREDUCTASE DOMAIN-CONTAINING PROTEIN"/>
    <property type="match status" value="1"/>
</dbReference>
<dbReference type="Gene3D" id="3.20.20.100">
    <property type="entry name" value="NADP-dependent oxidoreductase domain"/>
    <property type="match status" value="1"/>
</dbReference>
<dbReference type="OrthoDB" id="9773828at2"/>
<dbReference type="Proteomes" id="UP000199580">
    <property type="component" value="Unassembled WGS sequence"/>
</dbReference>
<reference evidence="2 3" key="1">
    <citation type="submission" date="2016-10" db="EMBL/GenBank/DDBJ databases">
        <authorList>
            <person name="de Groot N.N."/>
        </authorList>
    </citation>
    <scope>NUCLEOTIDE SEQUENCE [LARGE SCALE GENOMIC DNA]</scope>
    <source>
        <strain evidence="2 3">CGMCC 1.10076</strain>
    </source>
</reference>
<feature type="domain" description="NADP-dependent oxidoreductase" evidence="1">
    <location>
        <begin position="17"/>
        <end position="287"/>
    </location>
</feature>
<dbReference type="AlphaFoldDB" id="A0A1G8WQ92"/>
<evidence type="ECO:0000259" key="1">
    <source>
        <dbReference type="Pfam" id="PF00248"/>
    </source>
</evidence>
<organism evidence="2 3">
    <name type="scientific">Flavobacterium noncentrifugens</name>
    <dbReference type="NCBI Taxonomy" id="1128970"/>
    <lineage>
        <taxon>Bacteria</taxon>
        <taxon>Pseudomonadati</taxon>
        <taxon>Bacteroidota</taxon>
        <taxon>Flavobacteriia</taxon>
        <taxon>Flavobacteriales</taxon>
        <taxon>Flavobacteriaceae</taxon>
        <taxon>Flavobacterium</taxon>
    </lineage>
</organism>
<dbReference type="SUPFAM" id="SSF51430">
    <property type="entry name" value="NAD(P)-linked oxidoreductase"/>
    <property type="match status" value="1"/>
</dbReference>
<accession>A0A1G8WQ92</accession>
<dbReference type="STRING" id="1128970.SAMN04487935_1915"/>
<dbReference type="PANTHER" id="PTHR43312">
    <property type="entry name" value="D-THREO-ALDOSE 1-DEHYDROGENASE"/>
    <property type="match status" value="1"/>
</dbReference>
<protein>
    <submittedName>
        <fullName evidence="2">Predicted oxidoreductase</fullName>
    </submittedName>
</protein>
<keyword evidence="3" id="KW-1185">Reference proteome</keyword>